<evidence type="ECO:0000313" key="1">
    <source>
        <dbReference type="EMBL" id="TMQ78397.1"/>
    </source>
</evidence>
<proteinExistence type="predicted"/>
<accession>A0A5S4ESH6</accession>
<name>A0A5S4ESH6_9PROT</name>
<gene>
    <name evidence="1" type="ORF">ACCUM_1625</name>
</gene>
<comment type="caution">
    <text evidence="1">The sequence shown here is derived from an EMBL/GenBank/DDBJ whole genome shotgun (WGS) entry which is preliminary data.</text>
</comment>
<protein>
    <submittedName>
        <fullName evidence="1">Uncharacterized protein</fullName>
    </submittedName>
</protein>
<dbReference type="AlphaFoldDB" id="A0A5S4ESH6"/>
<dbReference type="EMBL" id="SWAD01000007">
    <property type="protein sequence ID" value="TMQ78397.1"/>
    <property type="molecule type" value="Genomic_DNA"/>
</dbReference>
<keyword evidence="2" id="KW-1185">Reference proteome</keyword>
<organism evidence="1 2">
    <name type="scientific">Candidatus Accumulibacter phosphatis</name>
    <dbReference type="NCBI Taxonomy" id="327160"/>
    <lineage>
        <taxon>Bacteria</taxon>
        <taxon>Pseudomonadati</taxon>
        <taxon>Pseudomonadota</taxon>
        <taxon>Betaproteobacteria</taxon>
        <taxon>Candidatus Accumulibacter</taxon>
    </lineage>
</organism>
<evidence type="ECO:0000313" key="2">
    <source>
        <dbReference type="Proteomes" id="UP000306324"/>
    </source>
</evidence>
<dbReference type="Proteomes" id="UP000306324">
    <property type="component" value="Unassembled WGS sequence"/>
</dbReference>
<reference evidence="1 2" key="1">
    <citation type="submission" date="2019-04" db="EMBL/GenBank/DDBJ databases">
        <title>A novel phosphate-accumulating bacterium identified in bioreactor for phosphate removal from wastewater.</title>
        <authorList>
            <person name="Kotlyarov R.Y."/>
            <person name="Beletsky A.V."/>
            <person name="Kallistova A.Y."/>
            <person name="Dorofeev A.G."/>
            <person name="Nikolaev Y.Y."/>
            <person name="Pimenov N.V."/>
            <person name="Ravin N.V."/>
            <person name="Mardanov A.V."/>
        </authorList>
    </citation>
    <scope>NUCLEOTIDE SEQUENCE [LARGE SCALE GENOMIC DNA]</scope>
    <source>
        <strain evidence="1 2">Bin19</strain>
    </source>
</reference>
<sequence>MEHGDSTRISRVVWLGYQCDGLANRQITNCHLLMAEAGNLHDKLQRGICVGQVGDYLEAVPR</sequence>